<keyword evidence="10" id="KW-1185">Reference proteome</keyword>
<dbReference type="SUPFAM" id="SSF81345">
    <property type="entry name" value="ABC transporter involved in vitamin B12 uptake, BtuC"/>
    <property type="match status" value="1"/>
</dbReference>
<evidence type="ECO:0000256" key="8">
    <source>
        <dbReference type="SAM" id="Phobius"/>
    </source>
</evidence>
<dbReference type="PANTHER" id="PTHR30472">
    <property type="entry name" value="FERRIC ENTEROBACTIN TRANSPORT SYSTEM PERMEASE PROTEIN"/>
    <property type="match status" value="1"/>
</dbReference>
<feature type="transmembrane region" description="Helical" evidence="8">
    <location>
        <begin position="154"/>
        <end position="176"/>
    </location>
</feature>
<reference evidence="9 10" key="1">
    <citation type="submission" date="2020-08" db="EMBL/GenBank/DDBJ databases">
        <title>Genomic Encyclopedia of Type Strains, Phase IV (KMG-IV): sequencing the most valuable type-strain genomes for metagenomic binning, comparative biology and taxonomic classification.</title>
        <authorList>
            <person name="Goeker M."/>
        </authorList>
    </citation>
    <scope>NUCLEOTIDE SEQUENCE [LARGE SCALE GENOMIC DNA]</scope>
    <source>
        <strain evidence="9 10">DSM 22975</strain>
    </source>
</reference>
<dbReference type="CDD" id="cd06550">
    <property type="entry name" value="TM_ABC_iron-siderophores_like"/>
    <property type="match status" value="1"/>
</dbReference>
<dbReference type="Gene3D" id="1.10.3470.10">
    <property type="entry name" value="ABC transporter involved in vitamin B12 uptake, BtuC"/>
    <property type="match status" value="1"/>
</dbReference>
<comment type="caution">
    <text evidence="9">The sequence shown here is derived from an EMBL/GenBank/DDBJ whole genome shotgun (WGS) entry which is preliminary data.</text>
</comment>
<dbReference type="GO" id="GO:0005886">
    <property type="term" value="C:plasma membrane"/>
    <property type="evidence" value="ECO:0007669"/>
    <property type="project" value="UniProtKB-SubCell"/>
</dbReference>
<feature type="transmembrane region" description="Helical" evidence="8">
    <location>
        <begin position="120"/>
        <end position="142"/>
    </location>
</feature>
<comment type="similarity">
    <text evidence="2">Belongs to the binding-protein-dependent transport system permease family. FecCD subfamily.</text>
</comment>
<accession>A0A841G7H0</accession>
<dbReference type="InterPro" id="IPR037294">
    <property type="entry name" value="ABC_BtuC-like"/>
</dbReference>
<organism evidence="9 10">
    <name type="scientific">Tolumonas osonensis</name>
    <dbReference type="NCBI Taxonomy" id="675874"/>
    <lineage>
        <taxon>Bacteria</taxon>
        <taxon>Pseudomonadati</taxon>
        <taxon>Pseudomonadota</taxon>
        <taxon>Gammaproteobacteria</taxon>
        <taxon>Aeromonadales</taxon>
        <taxon>Aeromonadaceae</taxon>
        <taxon>Tolumonas</taxon>
    </lineage>
</organism>
<keyword evidence="4" id="KW-1003">Cell membrane</keyword>
<feature type="transmembrane region" description="Helical" evidence="8">
    <location>
        <begin position="16"/>
        <end position="40"/>
    </location>
</feature>
<evidence type="ECO:0000256" key="2">
    <source>
        <dbReference type="ARBA" id="ARBA00007935"/>
    </source>
</evidence>
<dbReference type="GO" id="GO:0015889">
    <property type="term" value="P:cobalamin transport"/>
    <property type="evidence" value="ECO:0007669"/>
    <property type="project" value="TreeGrafter"/>
</dbReference>
<evidence type="ECO:0000256" key="4">
    <source>
        <dbReference type="ARBA" id="ARBA00022475"/>
    </source>
</evidence>
<evidence type="ECO:0000256" key="6">
    <source>
        <dbReference type="ARBA" id="ARBA00022989"/>
    </source>
</evidence>
<comment type="subcellular location">
    <subcellularLocation>
        <location evidence="1">Cell membrane</location>
        <topology evidence="1">Multi-pass membrane protein</topology>
    </subcellularLocation>
</comment>
<feature type="transmembrane region" description="Helical" evidence="8">
    <location>
        <begin position="281"/>
        <end position="302"/>
    </location>
</feature>
<keyword evidence="6 8" id="KW-1133">Transmembrane helix</keyword>
<feature type="transmembrane region" description="Helical" evidence="8">
    <location>
        <begin position="314"/>
        <end position="331"/>
    </location>
</feature>
<evidence type="ECO:0000313" key="10">
    <source>
        <dbReference type="Proteomes" id="UP000585721"/>
    </source>
</evidence>
<dbReference type="InterPro" id="IPR000522">
    <property type="entry name" value="ABC_transptr_permease_BtuC"/>
</dbReference>
<evidence type="ECO:0000256" key="1">
    <source>
        <dbReference type="ARBA" id="ARBA00004651"/>
    </source>
</evidence>
<protein>
    <submittedName>
        <fullName evidence="9">Vitamin B12 transport system permease protein</fullName>
    </submittedName>
</protein>
<dbReference type="GO" id="GO:0022857">
    <property type="term" value="F:transmembrane transporter activity"/>
    <property type="evidence" value="ECO:0007669"/>
    <property type="project" value="InterPro"/>
</dbReference>
<sequence>MSLQIIRHQQRWRRQLWLTVLCCSLLLAVIISLSSGSYHIGMTDWWQGLTQIQQQIILELRLPRTVLAIAVGGGLALCGAVLQILLHNPVAEPGLIGISGGASLLAVLLIFAGHQFGISIPAWGVSVSAFCGALLVTMLLIRLSHQGQMGGSRLLLLGVAVGIASNALTTWLLYFSDDQALREIMFWMMGSLAYGQIHPAYWWLPFILVCGWLACQHRKLALLQLGSYQAQLMGLDLQKTQRKLVWAVCFISGMCVALAGVIGFIGLVVPHLLRLAGKDGPAFTIPASVLAGSLLLLVADILSRSVVSAGELPVGVVTATIGAPVFIWLLVRRHALSG</sequence>
<dbReference type="RefSeq" id="WP_188025659.1">
    <property type="nucleotide sequence ID" value="NZ_JACHGR010000002.1"/>
</dbReference>
<dbReference type="Pfam" id="PF01032">
    <property type="entry name" value="FecCD"/>
    <property type="match status" value="1"/>
</dbReference>
<name>A0A841G7H0_9GAMM</name>
<evidence type="ECO:0000256" key="7">
    <source>
        <dbReference type="ARBA" id="ARBA00023136"/>
    </source>
</evidence>
<proteinExistence type="inferred from homology"/>
<feature type="transmembrane region" description="Helical" evidence="8">
    <location>
        <begin position="66"/>
        <end position="86"/>
    </location>
</feature>
<dbReference type="AlphaFoldDB" id="A0A841G7H0"/>
<gene>
    <name evidence="9" type="ORF">HNR75_000730</name>
</gene>
<evidence type="ECO:0000256" key="3">
    <source>
        <dbReference type="ARBA" id="ARBA00022448"/>
    </source>
</evidence>
<dbReference type="Proteomes" id="UP000585721">
    <property type="component" value="Unassembled WGS sequence"/>
</dbReference>
<dbReference type="FunFam" id="1.10.3470.10:FF:000001">
    <property type="entry name" value="Vitamin B12 ABC transporter permease BtuC"/>
    <property type="match status" value="1"/>
</dbReference>
<feature type="transmembrane region" description="Helical" evidence="8">
    <location>
        <begin position="93"/>
        <end position="114"/>
    </location>
</feature>
<dbReference type="EMBL" id="JACHGR010000002">
    <property type="protein sequence ID" value="MBB6054858.1"/>
    <property type="molecule type" value="Genomic_DNA"/>
</dbReference>
<evidence type="ECO:0000256" key="5">
    <source>
        <dbReference type="ARBA" id="ARBA00022692"/>
    </source>
</evidence>
<evidence type="ECO:0000313" key="9">
    <source>
        <dbReference type="EMBL" id="MBB6054858.1"/>
    </source>
</evidence>
<feature type="transmembrane region" description="Helical" evidence="8">
    <location>
        <begin position="196"/>
        <end position="215"/>
    </location>
</feature>
<keyword evidence="3" id="KW-0813">Transport</keyword>
<dbReference type="PANTHER" id="PTHR30472:SF29">
    <property type="entry name" value="VITAMIN B12 IMPORT SYSTEM PERMEASE PROTEIN BTUC"/>
    <property type="match status" value="1"/>
</dbReference>
<feature type="transmembrane region" description="Helical" evidence="8">
    <location>
        <begin position="244"/>
        <end position="269"/>
    </location>
</feature>
<dbReference type="NCBIfam" id="NF003001">
    <property type="entry name" value="PRK03784.1"/>
    <property type="match status" value="1"/>
</dbReference>
<keyword evidence="7 8" id="KW-0472">Membrane</keyword>
<keyword evidence="5 8" id="KW-0812">Transmembrane</keyword>